<organism evidence="1 2">
    <name type="scientific">Adlercreutzia caecimuris</name>
    <dbReference type="NCBI Taxonomy" id="671266"/>
    <lineage>
        <taxon>Bacteria</taxon>
        <taxon>Bacillati</taxon>
        <taxon>Actinomycetota</taxon>
        <taxon>Coriobacteriia</taxon>
        <taxon>Eggerthellales</taxon>
        <taxon>Eggerthellaceae</taxon>
        <taxon>Adlercreutzia</taxon>
    </lineage>
</organism>
<name>A0A4S4G4T6_9ACTN</name>
<evidence type="ECO:0000313" key="1">
    <source>
        <dbReference type="EMBL" id="THG37632.1"/>
    </source>
</evidence>
<dbReference type="AlphaFoldDB" id="A0A4S4G4T6"/>
<protein>
    <recommendedName>
        <fullName evidence="3">Molecular chaperone TorD</fullName>
    </recommendedName>
</protein>
<dbReference type="EMBL" id="SSTJ01000004">
    <property type="protein sequence ID" value="THG37632.1"/>
    <property type="molecule type" value="Genomic_DNA"/>
</dbReference>
<dbReference type="SUPFAM" id="SSF89155">
    <property type="entry name" value="TorD-like"/>
    <property type="match status" value="1"/>
</dbReference>
<proteinExistence type="predicted"/>
<dbReference type="InterPro" id="IPR020945">
    <property type="entry name" value="DMSO/NO3_reduct_chaperone"/>
</dbReference>
<dbReference type="Gene3D" id="1.10.3480.10">
    <property type="entry name" value="TorD-like"/>
    <property type="match status" value="1"/>
</dbReference>
<comment type="caution">
    <text evidence="1">The sequence shown here is derived from an EMBL/GenBank/DDBJ whole genome shotgun (WGS) entry which is preliminary data.</text>
</comment>
<reference evidence="1 2" key="1">
    <citation type="submission" date="2019-04" db="EMBL/GenBank/DDBJ databases">
        <title>Microbes associate with the intestines of laboratory mice.</title>
        <authorList>
            <person name="Navarre W."/>
            <person name="Wong E."/>
            <person name="Huang K.C."/>
            <person name="Tropini C."/>
            <person name="Ng K."/>
            <person name="Yu B."/>
        </authorList>
    </citation>
    <scope>NUCLEOTIDE SEQUENCE [LARGE SCALE GENOMIC DNA]</scope>
    <source>
        <strain evidence="1 2">NM80_B27</strain>
    </source>
</reference>
<dbReference type="Proteomes" id="UP000308978">
    <property type="component" value="Unassembled WGS sequence"/>
</dbReference>
<dbReference type="InterPro" id="IPR036411">
    <property type="entry name" value="TorD-like_sf"/>
</dbReference>
<evidence type="ECO:0008006" key="3">
    <source>
        <dbReference type="Google" id="ProtNLM"/>
    </source>
</evidence>
<dbReference type="Pfam" id="PF02613">
    <property type="entry name" value="Nitrate_red_del"/>
    <property type="match status" value="1"/>
</dbReference>
<accession>A0A4S4G4T6</accession>
<sequence length="237" mass="26008">MGGAMGTKAESELKRAVGAADMLELLARAFSYPDTALARALCDGSFVSDARSCAEDMDIVETTAEAIGKLSCVQGADAVELQETMRRGFSILYLAPGDHVPVYPYEGPFRFVADQRPGSPLLFRNRSAEDIMRLMKEEGLEPDPNRHEPADSIWFELAFFSHLYALLAQALDRDDESAIEERRDALGRYVEEHGRPWMEAFMNQTCEKAPKCSFAGVYGDLASLGAAVLPAAFTVGR</sequence>
<gene>
    <name evidence="1" type="ORF">E5986_04480</name>
</gene>
<evidence type="ECO:0000313" key="2">
    <source>
        <dbReference type="Proteomes" id="UP000308978"/>
    </source>
</evidence>